<dbReference type="Proteomes" id="UP001651158">
    <property type="component" value="Unassembled WGS sequence"/>
</dbReference>
<dbReference type="SMART" id="SM00645">
    <property type="entry name" value="Pept_C1"/>
    <property type="match status" value="1"/>
</dbReference>
<keyword evidence="10" id="KW-1185">Reference proteome</keyword>
<comment type="similarity">
    <text evidence="1">Belongs to the peptidase C1 family.</text>
</comment>
<evidence type="ECO:0000313" key="9">
    <source>
        <dbReference type="EMBL" id="KAL5110624.1"/>
    </source>
</evidence>
<dbReference type="PANTHER" id="PTHR12411">
    <property type="entry name" value="CYSTEINE PROTEASE FAMILY C1-RELATED"/>
    <property type="match status" value="1"/>
</dbReference>
<dbReference type="Pfam" id="PF00112">
    <property type="entry name" value="Peptidase_C1"/>
    <property type="match status" value="1"/>
</dbReference>
<dbReference type="PROSITE" id="PS00639">
    <property type="entry name" value="THIOL_PROTEASE_HIS"/>
    <property type="match status" value="1"/>
</dbReference>
<gene>
    <name evidence="9" type="ORF">TcWFU_007192</name>
</gene>
<dbReference type="EMBL" id="JAKROA010000002">
    <property type="protein sequence ID" value="KAL5110624.1"/>
    <property type="molecule type" value="Genomic_DNA"/>
</dbReference>
<evidence type="ECO:0000259" key="7">
    <source>
        <dbReference type="SMART" id="SM00645"/>
    </source>
</evidence>
<keyword evidence="6" id="KW-1015">Disulfide bond</keyword>
<evidence type="ECO:0000256" key="1">
    <source>
        <dbReference type="ARBA" id="ARBA00008455"/>
    </source>
</evidence>
<accession>A0ABR4QLX1</accession>
<organism evidence="9 10">
    <name type="scientific">Taenia crassiceps</name>
    <dbReference type="NCBI Taxonomy" id="6207"/>
    <lineage>
        <taxon>Eukaryota</taxon>
        <taxon>Metazoa</taxon>
        <taxon>Spiralia</taxon>
        <taxon>Lophotrochozoa</taxon>
        <taxon>Platyhelminthes</taxon>
        <taxon>Cestoda</taxon>
        <taxon>Eucestoda</taxon>
        <taxon>Cyclophyllidea</taxon>
        <taxon>Taeniidae</taxon>
        <taxon>Taenia</taxon>
    </lineage>
</organism>
<dbReference type="InterPro" id="IPR013128">
    <property type="entry name" value="Peptidase_C1A"/>
</dbReference>
<evidence type="ECO:0000256" key="2">
    <source>
        <dbReference type="ARBA" id="ARBA00022670"/>
    </source>
</evidence>
<dbReference type="Gene3D" id="3.90.70.10">
    <property type="entry name" value="Cysteine proteinases"/>
    <property type="match status" value="1"/>
</dbReference>
<dbReference type="PROSITE" id="PS00640">
    <property type="entry name" value="THIOL_PROTEASE_ASN"/>
    <property type="match status" value="1"/>
</dbReference>
<evidence type="ECO:0000256" key="3">
    <source>
        <dbReference type="ARBA" id="ARBA00022801"/>
    </source>
</evidence>
<dbReference type="SUPFAM" id="SSF54001">
    <property type="entry name" value="Cysteine proteinases"/>
    <property type="match status" value="1"/>
</dbReference>
<dbReference type="CDD" id="cd02248">
    <property type="entry name" value="Peptidase_C1A"/>
    <property type="match status" value="1"/>
</dbReference>
<dbReference type="InterPro" id="IPR013201">
    <property type="entry name" value="Prot_inhib_I29"/>
</dbReference>
<dbReference type="SMART" id="SM00848">
    <property type="entry name" value="Inhibitor_I29"/>
    <property type="match status" value="1"/>
</dbReference>
<keyword evidence="2" id="KW-0645">Protease</keyword>
<reference evidence="9 10" key="1">
    <citation type="journal article" date="2022" name="Front. Cell. Infect. Microbiol.">
        <title>The Genomes of Two Strains of Taenia crassiceps the Animal Model for the Study of Human Cysticercosis.</title>
        <authorList>
            <person name="Bobes R.J."/>
            <person name="Estrada K."/>
            <person name="Rios-Valencia D.G."/>
            <person name="Calderon-Gallegos A."/>
            <person name="de la Torre P."/>
            <person name="Carrero J.C."/>
            <person name="Sanchez-Flores A."/>
            <person name="Laclette J.P."/>
        </authorList>
    </citation>
    <scope>NUCLEOTIDE SEQUENCE [LARGE SCALE GENOMIC DNA]</scope>
    <source>
        <strain evidence="9">WFUcys</strain>
    </source>
</reference>
<keyword evidence="4" id="KW-0788">Thiol protease</keyword>
<dbReference type="Pfam" id="PF08246">
    <property type="entry name" value="Inhibitor_I29"/>
    <property type="match status" value="1"/>
</dbReference>
<evidence type="ECO:0000256" key="5">
    <source>
        <dbReference type="ARBA" id="ARBA00023145"/>
    </source>
</evidence>
<feature type="domain" description="Peptidase C1A papain C-terminal" evidence="7">
    <location>
        <begin position="137"/>
        <end position="351"/>
    </location>
</feature>
<dbReference type="InterPro" id="IPR039417">
    <property type="entry name" value="Peptidase_C1A_papain-like"/>
</dbReference>
<dbReference type="InterPro" id="IPR038765">
    <property type="entry name" value="Papain-like_cys_pep_sf"/>
</dbReference>
<protein>
    <submittedName>
        <fullName evidence="9">Procathepsin L</fullName>
    </submittedName>
</protein>
<comment type="caution">
    <text evidence="9">The sequence shown here is derived from an EMBL/GenBank/DDBJ whole genome shotgun (WGS) entry which is preliminary data.</text>
</comment>
<evidence type="ECO:0000256" key="6">
    <source>
        <dbReference type="ARBA" id="ARBA00023157"/>
    </source>
</evidence>
<name>A0ABR4QLX1_9CEST</name>
<dbReference type="PRINTS" id="PR00705">
    <property type="entry name" value="PAPAIN"/>
</dbReference>
<dbReference type="InterPro" id="IPR000668">
    <property type="entry name" value="Peptidase_C1A_C"/>
</dbReference>
<dbReference type="InterPro" id="IPR000169">
    <property type="entry name" value="Pept_cys_AS"/>
</dbReference>
<evidence type="ECO:0000259" key="8">
    <source>
        <dbReference type="SMART" id="SM00848"/>
    </source>
</evidence>
<proteinExistence type="inferred from homology"/>
<dbReference type="InterPro" id="IPR025660">
    <property type="entry name" value="Pept_his_AS"/>
</dbReference>
<dbReference type="InterPro" id="IPR025661">
    <property type="entry name" value="Pept_asp_AS"/>
</dbReference>
<sequence length="352" mass="39517">MNTNFFTNLKLQLGVFPTLRSDKFISVLRLAAVETSALLSERELNQQWVGWKLQHSRVYSEKEEAYRRSVFARNLLYIKGHNRRFKAGLESYSTSLNQFADLEVSEFTERFLRTRPGSRAAGKRRIIWKTPNSIADLPDTVDWRDKDLVTEVKNQGNCGSCWAFSSTGALEGALAKKTGKLISLSEQQLVDCSLKNGNDGCNGGYMSYAFEYLEEHSIEPESAYPYRATDGPCRYNESLGVGTVTDIGDIPEGNETALMEAVATVGPISIAIDASSLGFMFYRHGVYKSHWCSSKFLNHGVLAIGYGKLDGKPYWLVKNSWGTRWGMKGYIMMARDYHNMCGVASLADFPYV</sequence>
<keyword evidence="3" id="KW-0378">Hydrolase</keyword>
<evidence type="ECO:0000313" key="10">
    <source>
        <dbReference type="Proteomes" id="UP001651158"/>
    </source>
</evidence>
<keyword evidence="5" id="KW-0865">Zymogen</keyword>
<evidence type="ECO:0000256" key="4">
    <source>
        <dbReference type="ARBA" id="ARBA00022807"/>
    </source>
</evidence>
<dbReference type="PROSITE" id="PS00139">
    <property type="entry name" value="THIOL_PROTEASE_CYS"/>
    <property type="match status" value="1"/>
</dbReference>
<feature type="domain" description="Cathepsin propeptide inhibitor" evidence="8">
    <location>
        <begin position="48"/>
        <end position="107"/>
    </location>
</feature>